<reference evidence="2 3" key="1">
    <citation type="submission" date="2024-06" db="EMBL/GenBank/DDBJ databases">
        <title>Genomic Encyclopedia of Type Strains, Phase IV (KMG-IV): sequencing the most valuable type-strain genomes for metagenomic binning, comparative biology and taxonomic classification.</title>
        <authorList>
            <person name="Goeker M."/>
        </authorList>
    </citation>
    <scope>NUCLEOTIDE SEQUENCE [LARGE SCALE GENOMIC DNA]</scope>
    <source>
        <strain evidence="2 3">DSM 28302</strain>
    </source>
</reference>
<feature type="transmembrane region" description="Helical" evidence="1">
    <location>
        <begin position="12"/>
        <end position="29"/>
    </location>
</feature>
<sequence length="61" mass="7127">MQQGNNGSSDKWVLWSTVFFLFLYGIGVIKNLYSGNFLFAAFFGLIFLNNLIFIGKRWRKK</sequence>
<accession>A0ABV2JDQ8</accession>
<keyword evidence="3" id="KW-1185">Reference proteome</keyword>
<protein>
    <submittedName>
        <fullName evidence="2">Membrane protein</fullName>
    </submittedName>
</protein>
<evidence type="ECO:0000256" key="1">
    <source>
        <dbReference type="SAM" id="Phobius"/>
    </source>
</evidence>
<keyword evidence="1" id="KW-0812">Transmembrane</keyword>
<feature type="transmembrane region" description="Helical" evidence="1">
    <location>
        <begin position="35"/>
        <end position="55"/>
    </location>
</feature>
<dbReference type="Proteomes" id="UP001549037">
    <property type="component" value="Unassembled WGS sequence"/>
</dbReference>
<proteinExistence type="predicted"/>
<evidence type="ECO:0000313" key="3">
    <source>
        <dbReference type="Proteomes" id="UP001549037"/>
    </source>
</evidence>
<keyword evidence="1" id="KW-1133">Transmembrane helix</keyword>
<organism evidence="2 3">
    <name type="scientific">Streptococcus porcorum</name>
    <dbReference type="NCBI Taxonomy" id="701526"/>
    <lineage>
        <taxon>Bacteria</taxon>
        <taxon>Bacillati</taxon>
        <taxon>Bacillota</taxon>
        <taxon>Bacilli</taxon>
        <taxon>Lactobacillales</taxon>
        <taxon>Streptococcaceae</taxon>
        <taxon>Streptococcus</taxon>
    </lineage>
</organism>
<keyword evidence="1" id="KW-0472">Membrane</keyword>
<evidence type="ECO:0000313" key="2">
    <source>
        <dbReference type="EMBL" id="MET3633900.1"/>
    </source>
</evidence>
<dbReference type="EMBL" id="JBEPLN010000006">
    <property type="protein sequence ID" value="MET3633900.1"/>
    <property type="molecule type" value="Genomic_DNA"/>
</dbReference>
<name>A0ABV2JDQ8_9STRE</name>
<dbReference type="RefSeq" id="WP_354367861.1">
    <property type="nucleotide sequence ID" value="NZ_JBEPLN010000006.1"/>
</dbReference>
<comment type="caution">
    <text evidence="2">The sequence shown here is derived from an EMBL/GenBank/DDBJ whole genome shotgun (WGS) entry which is preliminary data.</text>
</comment>
<gene>
    <name evidence="2" type="ORF">ABID28_000535</name>
</gene>